<evidence type="ECO:0000313" key="2">
    <source>
        <dbReference type="Proteomes" id="UP000276953"/>
    </source>
</evidence>
<gene>
    <name evidence="1" type="ORF">EJ377_16995</name>
</gene>
<protein>
    <submittedName>
        <fullName evidence="1">Uncharacterized protein</fullName>
    </submittedName>
</protein>
<dbReference type="AlphaFoldDB" id="A0A432DSM9"/>
<evidence type="ECO:0000313" key="1">
    <source>
        <dbReference type="EMBL" id="RTZ46149.1"/>
    </source>
</evidence>
<sequence>MIISDGELIPDGSGGNYYIAFTNEGYSYQVWRNYLTDYGKKAPYTLIVNDPNDREILSQDGYVVKNKLNNAEKIKSCTVVYRVSFFMFRTV</sequence>
<organism evidence="1 2">
    <name type="scientific">Chryseobacterium arthrosphaerae</name>
    <dbReference type="NCBI Taxonomy" id="651561"/>
    <lineage>
        <taxon>Bacteria</taxon>
        <taxon>Pseudomonadati</taxon>
        <taxon>Bacteroidota</taxon>
        <taxon>Flavobacteriia</taxon>
        <taxon>Flavobacteriales</taxon>
        <taxon>Weeksellaceae</taxon>
        <taxon>Chryseobacterium group</taxon>
        <taxon>Chryseobacterium</taxon>
    </lineage>
</organism>
<name>A0A432DSM9_9FLAO</name>
<accession>A0A432DSM9</accession>
<proteinExistence type="predicted"/>
<dbReference type="EMBL" id="RYFC01000003">
    <property type="protein sequence ID" value="RTZ46149.1"/>
    <property type="molecule type" value="Genomic_DNA"/>
</dbReference>
<dbReference type="Proteomes" id="UP000276953">
    <property type="component" value="Unassembled WGS sequence"/>
</dbReference>
<reference evidence="1 2" key="1">
    <citation type="submission" date="2018-12" db="EMBL/GenBank/DDBJ databases">
        <title>Draft Genome Sequence of Chryseobacterium arthrosphaerae strain ED882-96 Isolated from the Blood of a Patient with Liver Cirrhosis in Taiwan.</title>
        <authorList>
            <person name="Lin J.-N."/>
            <person name="Lai C.-H."/>
            <person name="Yang C.-H."/>
            <person name="Huang Y.-H."/>
        </authorList>
    </citation>
    <scope>NUCLEOTIDE SEQUENCE [LARGE SCALE GENOMIC DNA]</scope>
    <source>
        <strain evidence="1 2">ED882-96</strain>
    </source>
</reference>
<comment type="caution">
    <text evidence="1">The sequence shown here is derived from an EMBL/GenBank/DDBJ whole genome shotgun (WGS) entry which is preliminary data.</text>
</comment>